<evidence type="ECO:0000313" key="4">
    <source>
        <dbReference type="EMBL" id="GIQ66018.1"/>
    </source>
</evidence>
<accession>A0ABQ4NDH0</accession>
<keyword evidence="1" id="KW-0813">Transport</keyword>
<dbReference type="InterPro" id="IPR017871">
    <property type="entry name" value="ABC_transporter-like_CS"/>
</dbReference>
<evidence type="ECO:0000259" key="2">
    <source>
        <dbReference type="Pfam" id="PF00005"/>
    </source>
</evidence>
<gene>
    <name evidence="4" type="ORF">PACILC2_45860</name>
</gene>
<dbReference type="InterPro" id="IPR050093">
    <property type="entry name" value="ABC_SmlMolc_Importer"/>
</dbReference>
<dbReference type="Pfam" id="PF08402">
    <property type="entry name" value="TOBE_2"/>
    <property type="match status" value="1"/>
</dbReference>
<organism evidence="4 5">
    <name type="scientific">Paenibacillus cisolokensis</name>
    <dbReference type="NCBI Taxonomy" id="1658519"/>
    <lineage>
        <taxon>Bacteria</taxon>
        <taxon>Bacillati</taxon>
        <taxon>Bacillota</taxon>
        <taxon>Bacilli</taxon>
        <taxon>Bacillales</taxon>
        <taxon>Paenibacillaceae</taxon>
        <taxon>Paenibacillus</taxon>
    </lineage>
</organism>
<proteinExistence type="predicted"/>
<keyword evidence="5" id="KW-1185">Reference proteome</keyword>
<dbReference type="RefSeq" id="WP_213530568.1">
    <property type="nucleotide sequence ID" value="NZ_BOVJ01000162.1"/>
</dbReference>
<dbReference type="PANTHER" id="PTHR42781">
    <property type="entry name" value="SPERMIDINE/PUTRESCINE IMPORT ATP-BINDING PROTEIN POTA"/>
    <property type="match status" value="1"/>
</dbReference>
<dbReference type="PROSITE" id="PS00211">
    <property type="entry name" value="ABC_TRANSPORTER_1"/>
    <property type="match status" value="1"/>
</dbReference>
<dbReference type="SUPFAM" id="SSF50331">
    <property type="entry name" value="MOP-like"/>
    <property type="match status" value="1"/>
</dbReference>
<feature type="domain" description="Transport-associated OB type 2" evidence="3">
    <location>
        <begin position="158"/>
        <end position="235"/>
    </location>
</feature>
<dbReference type="InterPro" id="IPR027417">
    <property type="entry name" value="P-loop_NTPase"/>
</dbReference>
<evidence type="ECO:0000259" key="3">
    <source>
        <dbReference type="Pfam" id="PF08402"/>
    </source>
</evidence>
<dbReference type="Pfam" id="PF00005">
    <property type="entry name" value="ABC_tran"/>
    <property type="match status" value="1"/>
</dbReference>
<dbReference type="Gene3D" id="3.40.50.300">
    <property type="entry name" value="P-loop containing nucleotide triphosphate hydrolases"/>
    <property type="match status" value="1"/>
</dbReference>
<feature type="domain" description="ABC transporter" evidence="2">
    <location>
        <begin position="2"/>
        <end position="44"/>
    </location>
</feature>
<protein>
    <recommendedName>
        <fullName evidence="6">ABC transporter domain-containing protein</fullName>
    </recommendedName>
</protein>
<evidence type="ECO:0008006" key="6">
    <source>
        <dbReference type="Google" id="ProtNLM"/>
    </source>
</evidence>
<dbReference type="PANTHER" id="PTHR42781:SF4">
    <property type="entry name" value="SPERMIDINE_PUTRESCINE IMPORT ATP-BINDING PROTEIN POTA"/>
    <property type="match status" value="1"/>
</dbReference>
<evidence type="ECO:0000313" key="5">
    <source>
        <dbReference type="Proteomes" id="UP000680304"/>
    </source>
</evidence>
<dbReference type="InterPro" id="IPR013611">
    <property type="entry name" value="Transp-assoc_OB_typ2"/>
</dbReference>
<reference evidence="4 5" key="1">
    <citation type="submission" date="2021-04" db="EMBL/GenBank/DDBJ databases">
        <title>Draft genome sequence of Paenibacillus cisolokensis, LC2-13A.</title>
        <authorList>
            <person name="Uke A."/>
            <person name="Chhe C."/>
            <person name="Baramee S."/>
            <person name="Kosugi A."/>
        </authorList>
    </citation>
    <scope>NUCLEOTIDE SEQUENCE [LARGE SCALE GENOMIC DNA]</scope>
    <source>
        <strain evidence="4 5">LC2-13A</strain>
    </source>
</reference>
<dbReference type="InterPro" id="IPR008995">
    <property type="entry name" value="Mo/tungstate-bd_C_term_dom"/>
</dbReference>
<evidence type="ECO:0000256" key="1">
    <source>
        <dbReference type="ARBA" id="ARBA00022448"/>
    </source>
</evidence>
<sequence>MKLVDLEHLAKRKPRALSGGQQQRVSLARALAVEPVLMLFDEPLSNLDARLKELMLKEIRALHRSLGFTAVFVTHDQNEALYLADKIAVLNKGRIEQLGSPEEIVSRPATPFVADFFGYTNRLADARLIEPGKAQVGPMTLPVGHTGSGCKPGDRGVVLLRPNAVQVEDGGSGRDAVAATVLDSRYYGGVTEYRLRLEGYSADDITAVVPRLVQPLPAEGTQVRVHFVPDSIAFFHE</sequence>
<dbReference type="InterPro" id="IPR003439">
    <property type="entry name" value="ABC_transporter-like_ATP-bd"/>
</dbReference>
<name>A0ABQ4NDH0_9BACL</name>
<dbReference type="Proteomes" id="UP000680304">
    <property type="component" value="Unassembled WGS sequence"/>
</dbReference>
<dbReference type="EMBL" id="BOVJ01000162">
    <property type="protein sequence ID" value="GIQ66018.1"/>
    <property type="molecule type" value="Genomic_DNA"/>
</dbReference>
<dbReference type="SUPFAM" id="SSF52540">
    <property type="entry name" value="P-loop containing nucleoside triphosphate hydrolases"/>
    <property type="match status" value="1"/>
</dbReference>
<comment type="caution">
    <text evidence="4">The sequence shown here is derived from an EMBL/GenBank/DDBJ whole genome shotgun (WGS) entry which is preliminary data.</text>
</comment>